<dbReference type="SMART" id="SM00408">
    <property type="entry name" value="IGc2"/>
    <property type="match status" value="1"/>
</dbReference>
<dbReference type="OrthoDB" id="5988906at2759"/>
<evidence type="ECO:0000313" key="8">
    <source>
        <dbReference type="Proteomes" id="UP001163046"/>
    </source>
</evidence>
<keyword evidence="4" id="KW-0325">Glycoprotein</keyword>
<evidence type="ECO:0000256" key="5">
    <source>
        <dbReference type="ARBA" id="ARBA00023319"/>
    </source>
</evidence>
<protein>
    <recommendedName>
        <fullName evidence="6">Ig-like domain-containing protein</fullName>
    </recommendedName>
</protein>
<gene>
    <name evidence="7" type="ORF">OS493_031137</name>
</gene>
<dbReference type="GO" id="GO:0098609">
    <property type="term" value="P:cell-cell adhesion"/>
    <property type="evidence" value="ECO:0007669"/>
    <property type="project" value="TreeGrafter"/>
</dbReference>
<evidence type="ECO:0000259" key="6">
    <source>
        <dbReference type="PROSITE" id="PS50835"/>
    </source>
</evidence>
<dbReference type="InterPro" id="IPR013783">
    <property type="entry name" value="Ig-like_fold"/>
</dbReference>
<accession>A0A9X0CET8</accession>
<dbReference type="Proteomes" id="UP001163046">
    <property type="component" value="Unassembled WGS sequence"/>
</dbReference>
<dbReference type="AlphaFoldDB" id="A0A9X0CET8"/>
<dbReference type="SMART" id="SM00409">
    <property type="entry name" value="IG"/>
    <property type="match status" value="1"/>
</dbReference>
<dbReference type="GO" id="GO:0005886">
    <property type="term" value="C:plasma membrane"/>
    <property type="evidence" value="ECO:0007669"/>
    <property type="project" value="TreeGrafter"/>
</dbReference>
<dbReference type="InterPro" id="IPR036179">
    <property type="entry name" value="Ig-like_dom_sf"/>
</dbReference>
<evidence type="ECO:0000256" key="1">
    <source>
        <dbReference type="ARBA" id="ARBA00004479"/>
    </source>
</evidence>
<dbReference type="PANTHER" id="PTHR11640:SF164">
    <property type="entry name" value="MAM DOMAIN-CONTAINING GLYCOSYLPHOSPHATIDYLINOSITOL ANCHOR PROTEIN 1"/>
    <property type="match status" value="1"/>
</dbReference>
<dbReference type="InterPro" id="IPR051275">
    <property type="entry name" value="Cell_adhesion_signaling"/>
</dbReference>
<dbReference type="PROSITE" id="PS50835">
    <property type="entry name" value="IG_LIKE"/>
    <property type="match status" value="1"/>
</dbReference>
<keyword evidence="2" id="KW-0472">Membrane</keyword>
<dbReference type="SUPFAM" id="SSF48726">
    <property type="entry name" value="Immunoglobulin"/>
    <property type="match status" value="1"/>
</dbReference>
<name>A0A9X0CET8_9CNID</name>
<dbReference type="InterPro" id="IPR003598">
    <property type="entry name" value="Ig_sub2"/>
</dbReference>
<proteinExistence type="predicted"/>
<evidence type="ECO:0000256" key="3">
    <source>
        <dbReference type="ARBA" id="ARBA00023157"/>
    </source>
</evidence>
<keyword evidence="8" id="KW-1185">Reference proteome</keyword>
<dbReference type="Pfam" id="PF13927">
    <property type="entry name" value="Ig_3"/>
    <property type="match status" value="1"/>
</dbReference>
<comment type="subcellular location">
    <subcellularLocation>
        <location evidence="1">Membrane</location>
        <topology evidence="1">Single-pass type I membrane protein</topology>
    </subcellularLocation>
</comment>
<dbReference type="InterPro" id="IPR003599">
    <property type="entry name" value="Ig_sub"/>
</dbReference>
<sequence>MQHMPKITRISADQALNKGDITSLNCTADGNPRPNITWTKVSDNSAVSFPLTITGKENEGQYRCTAQNGVGHTVSKVVSIIVHCECFYVEIVKLYLWVGLFRMISKLGDNIVRKGQNHCLTMTTGLHTSERLQLKDKKLKHEDAL</sequence>
<dbReference type="Gene3D" id="2.60.40.10">
    <property type="entry name" value="Immunoglobulins"/>
    <property type="match status" value="1"/>
</dbReference>
<dbReference type="GO" id="GO:0005911">
    <property type="term" value="C:cell-cell junction"/>
    <property type="evidence" value="ECO:0007669"/>
    <property type="project" value="TreeGrafter"/>
</dbReference>
<dbReference type="GO" id="GO:0050839">
    <property type="term" value="F:cell adhesion molecule binding"/>
    <property type="evidence" value="ECO:0007669"/>
    <property type="project" value="TreeGrafter"/>
</dbReference>
<dbReference type="InterPro" id="IPR007110">
    <property type="entry name" value="Ig-like_dom"/>
</dbReference>
<keyword evidence="3" id="KW-1015">Disulfide bond</keyword>
<keyword evidence="5" id="KW-0393">Immunoglobulin domain</keyword>
<reference evidence="7" key="1">
    <citation type="submission" date="2023-01" db="EMBL/GenBank/DDBJ databases">
        <title>Genome assembly of the deep-sea coral Lophelia pertusa.</title>
        <authorList>
            <person name="Herrera S."/>
            <person name="Cordes E."/>
        </authorList>
    </citation>
    <scope>NUCLEOTIDE SEQUENCE</scope>
    <source>
        <strain evidence="7">USNM1676648</strain>
        <tissue evidence="7">Polyp</tissue>
    </source>
</reference>
<comment type="caution">
    <text evidence="7">The sequence shown here is derived from an EMBL/GenBank/DDBJ whole genome shotgun (WGS) entry which is preliminary data.</text>
</comment>
<dbReference type="EMBL" id="MU827812">
    <property type="protein sequence ID" value="KAJ7323720.1"/>
    <property type="molecule type" value="Genomic_DNA"/>
</dbReference>
<feature type="domain" description="Ig-like" evidence="6">
    <location>
        <begin position="5"/>
        <end position="79"/>
    </location>
</feature>
<evidence type="ECO:0000256" key="2">
    <source>
        <dbReference type="ARBA" id="ARBA00023136"/>
    </source>
</evidence>
<organism evidence="7 8">
    <name type="scientific">Desmophyllum pertusum</name>
    <dbReference type="NCBI Taxonomy" id="174260"/>
    <lineage>
        <taxon>Eukaryota</taxon>
        <taxon>Metazoa</taxon>
        <taxon>Cnidaria</taxon>
        <taxon>Anthozoa</taxon>
        <taxon>Hexacorallia</taxon>
        <taxon>Scleractinia</taxon>
        <taxon>Caryophylliina</taxon>
        <taxon>Caryophylliidae</taxon>
        <taxon>Desmophyllum</taxon>
    </lineage>
</organism>
<evidence type="ECO:0000256" key="4">
    <source>
        <dbReference type="ARBA" id="ARBA00023180"/>
    </source>
</evidence>
<evidence type="ECO:0000313" key="7">
    <source>
        <dbReference type="EMBL" id="KAJ7323720.1"/>
    </source>
</evidence>
<dbReference type="PANTHER" id="PTHR11640">
    <property type="entry name" value="NEPHRIN"/>
    <property type="match status" value="1"/>
</dbReference>